<dbReference type="Gene3D" id="3.30.420.40">
    <property type="match status" value="1"/>
</dbReference>
<evidence type="ECO:0000313" key="7">
    <source>
        <dbReference type="Proteomes" id="UP000278807"/>
    </source>
</evidence>
<evidence type="ECO:0000256" key="1">
    <source>
        <dbReference type="ARBA" id="ARBA00006198"/>
    </source>
</evidence>
<dbReference type="SUPFAM" id="SSF53067">
    <property type="entry name" value="Actin-like ATPase domain"/>
    <property type="match status" value="2"/>
</dbReference>
<evidence type="ECO:0000256" key="3">
    <source>
        <dbReference type="ARBA" id="ARBA00014974"/>
    </source>
</evidence>
<feature type="domain" description="ATPase BadF/BadG/BcrA/BcrD type" evidence="5">
    <location>
        <begin position="7"/>
        <end position="278"/>
    </location>
</feature>
<dbReference type="EC" id="2.7.1.59" evidence="2"/>
<evidence type="ECO:0000256" key="4">
    <source>
        <dbReference type="ARBA" id="ARBA00031123"/>
    </source>
</evidence>
<comment type="similarity">
    <text evidence="1">Belongs to the eukaryotic-type N-acetylglucosamine kinase family.</text>
</comment>
<dbReference type="InterPro" id="IPR002731">
    <property type="entry name" value="ATPase_BadF"/>
</dbReference>
<dbReference type="OrthoDB" id="311172at2759"/>
<protein>
    <recommendedName>
        <fullName evidence="3">N-acetyl-D-glucosamine kinase</fullName>
        <ecNumber evidence="2">2.7.1.59</ecNumber>
    </recommendedName>
    <alternativeName>
        <fullName evidence="4">GlcNAc kinase</fullName>
    </alternativeName>
</protein>
<organism evidence="8">
    <name type="scientific">Rodentolepis nana</name>
    <name type="common">Dwarf tapeworm</name>
    <name type="synonym">Hymenolepis nana</name>
    <dbReference type="NCBI Taxonomy" id="102285"/>
    <lineage>
        <taxon>Eukaryota</taxon>
        <taxon>Metazoa</taxon>
        <taxon>Spiralia</taxon>
        <taxon>Lophotrochozoa</taxon>
        <taxon>Platyhelminthes</taxon>
        <taxon>Cestoda</taxon>
        <taxon>Eucestoda</taxon>
        <taxon>Cyclophyllidea</taxon>
        <taxon>Hymenolepididae</taxon>
        <taxon>Rodentolepis</taxon>
    </lineage>
</organism>
<dbReference type="PANTHER" id="PTHR12862:SF0">
    <property type="entry name" value="N-ACETYL-D-GLUCOSAMINE KINASE"/>
    <property type="match status" value="1"/>
</dbReference>
<evidence type="ECO:0000313" key="8">
    <source>
        <dbReference type="WBParaSite" id="HNAJ_0000789201-mRNA-1"/>
    </source>
</evidence>
<dbReference type="EMBL" id="UZAE01012148">
    <property type="protein sequence ID" value="VDO03748.1"/>
    <property type="molecule type" value="Genomic_DNA"/>
</dbReference>
<dbReference type="PANTHER" id="PTHR12862">
    <property type="entry name" value="BADF TYPE ATPASE DOMAIN-CONTAINING PROTEIN"/>
    <property type="match status" value="1"/>
</dbReference>
<sequence>MRGFLCGVEGGASASEVVILSSDGEECATVRGPHLNQWIIGLSKSVSRVIALVEEALRKANLPLNTNFLSMGLALSGIDSNENARDFENEIRRVRPEIANHIYVCNDCLGTIFTATDKGGVVLISGTGSNCKLIREDLSSDGVGGHGYMLGDEGSAFWIAHRAIKTYLDNDEGLEMTSYDTSVIKGVIFDYFGLKKNADILTPHYYNFDKCYYAGLCKKVAELARLGDPLAQHLFYKAGFVLGAHVMAVLRKADFEWLMRPEGVSVVCRGGVFNSWDLLEQGLETGHLNTGSNNELMELTIAGFADRVVPDLRTKKIGTAIHLVLLTSSAATGAAFLAAHFKLGQSYPRKHQEKLLATFQA</sequence>
<dbReference type="InterPro" id="IPR043129">
    <property type="entry name" value="ATPase_NBD"/>
</dbReference>
<dbReference type="Proteomes" id="UP000278807">
    <property type="component" value="Unassembled WGS sequence"/>
</dbReference>
<dbReference type="AlphaFoldDB" id="A0A0R3TL05"/>
<gene>
    <name evidence="6" type="ORF">HNAJ_LOCUS7888</name>
</gene>
<keyword evidence="7" id="KW-1185">Reference proteome</keyword>
<dbReference type="WBParaSite" id="HNAJ_0000789201-mRNA-1">
    <property type="protein sequence ID" value="HNAJ_0000789201-mRNA-1"/>
    <property type="gene ID" value="HNAJ_0000789201"/>
</dbReference>
<evidence type="ECO:0000256" key="2">
    <source>
        <dbReference type="ARBA" id="ARBA00012122"/>
    </source>
</evidence>
<reference evidence="6 7" key="2">
    <citation type="submission" date="2018-11" db="EMBL/GenBank/DDBJ databases">
        <authorList>
            <consortium name="Pathogen Informatics"/>
        </authorList>
    </citation>
    <scope>NUCLEOTIDE SEQUENCE [LARGE SCALE GENOMIC DNA]</scope>
</reference>
<dbReference type="STRING" id="102285.A0A0R3TL05"/>
<reference evidence="8" key="1">
    <citation type="submission" date="2017-02" db="UniProtKB">
        <authorList>
            <consortium name="WormBaseParasite"/>
        </authorList>
    </citation>
    <scope>IDENTIFICATION</scope>
</reference>
<name>A0A0R3TL05_RODNA</name>
<evidence type="ECO:0000313" key="6">
    <source>
        <dbReference type="EMBL" id="VDO03748.1"/>
    </source>
</evidence>
<dbReference type="GO" id="GO:0045127">
    <property type="term" value="F:N-acetylglucosamine kinase activity"/>
    <property type="evidence" value="ECO:0007669"/>
    <property type="project" value="UniProtKB-EC"/>
</dbReference>
<evidence type="ECO:0000259" key="5">
    <source>
        <dbReference type="Pfam" id="PF01869"/>
    </source>
</evidence>
<proteinExistence type="inferred from homology"/>
<dbReference type="Pfam" id="PF01869">
    <property type="entry name" value="BcrAD_BadFG"/>
    <property type="match status" value="1"/>
</dbReference>
<accession>A0A0R3TL05</accession>
<dbReference type="InterPro" id="IPR039758">
    <property type="entry name" value="NAGK-like"/>
</dbReference>